<protein>
    <submittedName>
        <fullName evidence="2">Beta-hemolysin</fullName>
    </submittedName>
</protein>
<feature type="domain" description="N-acetyltransferase" evidence="1">
    <location>
        <begin position="7"/>
        <end position="169"/>
    </location>
</feature>
<evidence type="ECO:0000313" key="3">
    <source>
        <dbReference type="Proteomes" id="UP000195129"/>
    </source>
</evidence>
<dbReference type="InterPro" id="IPR000182">
    <property type="entry name" value="GNAT_dom"/>
</dbReference>
<name>A0A9X6IH30_BACTU</name>
<dbReference type="Gene3D" id="3.40.630.30">
    <property type="match status" value="1"/>
</dbReference>
<reference evidence="2 3" key="1">
    <citation type="submission" date="2016-10" db="EMBL/GenBank/DDBJ databases">
        <title>Comparative genomics of Bacillus thuringiensis reveals a path to pathogens against multiple invertebrate hosts.</title>
        <authorList>
            <person name="Zheng J."/>
            <person name="Gao Q."/>
            <person name="Liu H."/>
            <person name="Peng D."/>
            <person name="Ruan L."/>
            <person name="Sun M."/>
        </authorList>
    </citation>
    <scope>NUCLEOTIDE SEQUENCE [LARGE SCALE GENOMIC DNA]</scope>
    <source>
        <strain evidence="2">BGSC 4CA1</strain>
    </source>
</reference>
<dbReference type="InterPro" id="IPR016181">
    <property type="entry name" value="Acyl_CoA_acyltransferase"/>
</dbReference>
<dbReference type="RefSeq" id="WP_087965089.1">
    <property type="nucleotide sequence ID" value="NZ_NFDN01000020.1"/>
</dbReference>
<dbReference type="Proteomes" id="UP000195129">
    <property type="component" value="Unassembled WGS sequence"/>
</dbReference>
<dbReference type="SUPFAM" id="SSF55729">
    <property type="entry name" value="Acyl-CoA N-acyltransferases (Nat)"/>
    <property type="match status" value="1"/>
</dbReference>
<gene>
    <name evidence="2" type="ORF">BK746_04105</name>
</gene>
<dbReference type="EMBL" id="NFDN01000020">
    <property type="protein sequence ID" value="OTY63057.1"/>
    <property type="molecule type" value="Genomic_DNA"/>
</dbReference>
<proteinExistence type="predicted"/>
<comment type="caution">
    <text evidence="2">The sequence shown here is derived from an EMBL/GenBank/DDBJ whole genome shotgun (WGS) entry which is preliminary data.</text>
</comment>
<dbReference type="AlphaFoldDB" id="A0A9X6IH30"/>
<dbReference type="Pfam" id="PF00583">
    <property type="entry name" value="Acetyltransf_1"/>
    <property type="match status" value="1"/>
</dbReference>
<evidence type="ECO:0000313" key="2">
    <source>
        <dbReference type="EMBL" id="OTY63057.1"/>
    </source>
</evidence>
<organism evidence="2 3">
    <name type="scientific">Bacillus thuringiensis serovar yosoo</name>
    <dbReference type="NCBI Taxonomy" id="180848"/>
    <lineage>
        <taxon>Bacteria</taxon>
        <taxon>Bacillati</taxon>
        <taxon>Bacillota</taxon>
        <taxon>Bacilli</taxon>
        <taxon>Bacillales</taxon>
        <taxon>Bacillaceae</taxon>
        <taxon>Bacillus</taxon>
        <taxon>Bacillus cereus group</taxon>
    </lineage>
</organism>
<sequence length="1038" mass="120924">MIHGIDVQVRECTEADSEKLAHFYNKYQYGPIKYGYPLNKQDIKQLFRERKIQLYLIAEYENEIIASLLFSSLSGQRAAIPDGTWAGFFLIHPEFRSGNIPDKLFAYAIKNLIQQDIKYIDTEVNPEDKVAMALYKRVGLYQTSRSYIDYDGYLNLRSYLPYVINYLLDAFKPIISKSDQDIWLDRGWKTVRGLKSLRSIQSNAITRNGIEVVKYAINLGAKDVNCWVDIKSEKITEVETEQVRFTSYILEGNNLIVGEKIRICYVYEHHFPNPIETSITSTIGDDYLIDFKKTFYPNKKYEWEEVITVNRKIEGELVTKLKAKELELIVHFGVTIANPLEVNVANYPKLINGKESACIVNVKNNTLDRLIYKLLIQQGNSKILDFKPLVKHQICILEPGEIKQHPILLNPKKIGITNMTISAVSHQNKSIGDLKTIIPIHAHGKNHVYETEEHLVLENMYITVQISKSTGCLYIYDLRRQQLLVKEAWPDLDYPFLNAVKEPKVNELSWAIKSDSCFEIIHKATRLKRSIRFLSDKIVEIKDFAQEGKYIKIYPWCMLYDAKMTVPLKSGLVSKPMVYGEYPYALHDYEFVNQFDLPSHPNMYERNYTLFESQNINIGFIWKGNIERIQFGLRWMPAVIFTRNDKEKCITKTHYYTLCSRDSKDEVEEIYNDITSHTSNLKSNKILYSIETDQFHIINENGEFHIHGSLKNLFPSILKGKLTLFFPQIPYVQHLFIQDIDSISNFDFEFSGKVNCSKAHYAIITYQDEFNRSAITKKIYLFPKGRNKLTYSEKKQEYLVQNNVLNIKIKASQDSKIIEFMYKNKEILKERSVLNSYNFLPGLMIPTVQSCTPDCREDLSINSIHLKNSANSVVVKENTYREFIHQIFCQSNESKVGYTTVFDLPILQVQMKNLQKEKMKASVFHLFWEKKGKTKIKKIYYWQNGEQNTLLPNDKQRKIYVDNKVILELSNGLYVSILALSHNTKCFIYEWPKKGIQIGIYDNQNEFYDADIRFNIAVGETLLDSEYFSQILLEGNMT</sequence>
<accession>A0A9X6IH30</accession>
<evidence type="ECO:0000259" key="1">
    <source>
        <dbReference type="PROSITE" id="PS51186"/>
    </source>
</evidence>
<dbReference type="PROSITE" id="PS51186">
    <property type="entry name" value="GNAT"/>
    <property type="match status" value="1"/>
</dbReference>
<dbReference type="GO" id="GO:0016747">
    <property type="term" value="F:acyltransferase activity, transferring groups other than amino-acyl groups"/>
    <property type="evidence" value="ECO:0007669"/>
    <property type="project" value="InterPro"/>
</dbReference>